<protein>
    <recommendedName>
        <fullName evidence="1">Deoxynucleoside kinase domain-containing protein</fullName>
    </recommendedName>
</protein>
<accession>A0ABQ0DSG0</accession>
<dbReference type="PANTHER" id="PTHR10513:SF35">
    <property type="entry name" value="DEOXYADENOSINE KINASE"/>
    <property type="match status" value="1"/>
</dbReference>
<gene>
    <name evidence="2" type="ORF">ENUP19_0263G0008</name>
</gene>
<dbReference type="PANTHER" id="PTHR10513">
    <property type="entry name" value="DEOXYNUCLEOSIDE KINASE"/>
    <property type="match status" value="1"/>
</dbReference>
<sequence>MVHHIFLSGSVGVGKSTIMKQLVSWLSYKFRVYQMKEFIDIDTNGMSRLKEFQERIISKYTFHKYIIYWYKQQAKSSDFTSADIVLWERHPIEAHDIFCSGTDDISEMEKEDLNNEIINFCKDYSIPLAHKGYCEVTMLDTANQTVDELVKTIYTNSLSKIRMDERQFNFTFFLYCSDIDVQYKRITVRGRNSEIQFYKNRENLYCINKKYFDYFIEVMN</sequence>
<dbReference type="Proteomes" id="UP001628156">
    <property type="component" value="Unassembled WGS sequence"/>
</dbReference>
<comment type="caution">
    <text evidence="2">The sequence shown here is derived from an EMBL/GenBank/DDBJ whole genome shotgun (WGS) entry which is preliminary data.</text>
</comment>
<dbReference type="EMBL" id="BAAFRS010000263">
    <property type="protein sequence ID" value="GAB1225791.1"/>
    <property type="molecule type" value="Genomic_DNA"/>
</dbReference>
<dbReference type="SUPFAM" id="SSF52540">
    <property type="entry name" value="P-loop containing nucleoside triphosphate hydrolases"/>
    <property type="match status" value="1"/>
</dbReference>
<feature type="domain" description="Deoxynucleoside kinase" evidence="1">
    <location>
        <begin position="7"/>
        <end position="114"/>
    </location>
</feature>
<organism evidence="2 3">
    <name type="scientific">Entamoeba nuttalli</name>
    <dbReference type="NCBI Taxonomy" id="412467"/>
    <lineage>
        <taxon>Eukaryota</taxon>
        <taxon>Amoebozoa</taxon>
        <taxon>Evosea</taxon>
        <taxon>Archamoebae</taxon>
        <taxon>Mastigamoebida</taxon>
        <taxon>Entamoebidae</taxon>
        <taxon>Entamoeba</taxon>
    </lineage>
</organism>
<dbReference type="InterPro" id="IPR031314">
    <property type="entry name" value="DNK_dom"/>
</dbReference>
<name>A0ABQ0DSG0_9EUKA</name>
<evidence type="ECO:0000313" key="3">
    <source>
        <dbReference type="Proteomes" id="UP001628156"/>
    </source>
</evidence>
<dbReference type="Pfam" id="PF01712">
    <property type="entry name" value="dNK"/>
    <property type="match status" value="1"/>
</dbReference>
<dbReference type="InterPro" id="IPR027417">
    <property type="entry name" value="P-loop_NTPase"/>
</dbReference>
<evidence type="ECO:0000313" key="2">
    <source>
        <dbReference type="EMBL" id="GAB1225791.1"/>
    </source>
</evidence>
<keyword evidence="3" id="KW-1185">Reference proteome</keyword>
<dbReference type="InterPro" id="IPR050566">
    <property type="entry name" value="Deoxyribonucleoside_kinase"/>
</dbReference>
<reference evidence="2 3" key="1">
    <citation type="journal article" date="2019" name="PLoS Negl. Trop. Dis.">
        <title>Whole genome sequencing of Entamoeba nuttalli reveals mammalian host-related molecular signatures and a novel octapeptide-repeat surface protein.</title>
        <authorList>
            <person name="Tanaka M."/>
            <person name="Makiuchi T."/>
            <person name="Komiyama T."/>
            <person name="Shiina T."/>
            <person name="Osaki K."/>
            <person name="Tachibana H."/>
        </authorList>
    </citation>
    <scope>NUCLEOTIDE SEQUENCE [LARGE SCALE GENOMIC DNA]</scope>
    <source>
        <strain evidence="2 3">P19-061405</strain>
    </source>
</reference>
<evidence type="ECO:0000259" key="1">
    <source>
        <dbReference type="Pfam" id="PF01712"/>
    </source>
</evidence>
<dbReference type="Gene3D" id="3.40.50.300">
    <property type="entry name" value="P-loop containing nucleotide triphosphate hydrolases"/>
    <property type="match status" value="1"/>
</dbReference>
<proteinExistence type="predicted"/>